<evidence type="ECO:0000256" key="2">
    <source>
        <dbReference type="ARBA" id="ARBA00022737"/>
    </source>
</evidence>
<evidence type="ECO:0000313" key="5">
    <source>
        <dbReference type="EMBL" id="KYB24626.1"/>
    </source>
</evidence>
<dbReference type="InterPro" id="IPR016024">
    <property type="entry name" value="ARM-type_fold"/>
</dbReference>
<dbReference type="eggNOG" id="KOG1242">
    <property type="taxonomic scope" value="Eukaryota"/>
</dbReference>
<evidence type="ECO:0000313" key="6">
    <source>
        <dbReference type="Proteomes" id="UP000007266"/>
    </source>
</evidence>
<dbReference type="SUPFAM" id="SSF48371">
    <property type="entry name" value="ARM repeat"/>
    <property type="match status" value="1"/>
</dbReference>
<feature type="coiled-coil region" evidence="3">
    <location>
        <begin position="705"/>
        <end position="732"/>
    </location>
</feature>
<dbReference type="Proteomes" id="UP000007266">
    <property type="component" value="Unassembled WGS sequence"/>
</dbReference>
<protein>
    <submittedName>
        <fullName evidence="5">Translational activator GCN1-like Protein</fullName>
    </submittedName>
</protein>
<accession>A0A139W9P2</accession>
<dbReference type="OMA" id="HEKTLCF"/>
<dbReference type="Gene3D" id="1.25.10.10">
    <property type="entry name" value="Leucine-rich Repeat Variant"/>
    <property type="match status" value="1"/>
</dbReference>
<keyword evidence="3" id="KW-0175">Coiled coil</keyword>
<dbReference type="EMBL" id="KQ972166">
    <property type="protein sequence ID" value="KYB24626.1"/>
    <property type="molecule type" value="Genomic_DNA"/>
</dbReference>
<sequence>MADTELAKALKDLPYRVQTASLKQRKEVIESVIDVLQNPAINESIIKGICRVIQLTLPRYRDSSSQVLVRNLIVALLEKHSDFAIKCLTLMLVDIATQHKNLVVTTNTCQTGLYALHWSCLLVTVGWRVNENILQTHLSEIVEVQAVFLTTVVAAGIEKRSTKAFNLLNNSWNSIPESEKLYLDKLSKSEQTQYVVVLAAAIAKRLTCINKNDLIAPYINSLLETFIKNFVSCKTRPLPNVVIATYPLLKQKAMLRNPEVILECVGLVISGLNLDLSTCAVEIGNSLIANLYSKDDQARNEAADACKRLAQQIKEPNAVTDLLKKTFAVFHGSEGKLTVVDHKISVLQAIGYFSYNNVPEDQLGEVLVNVSDCFLKILESEVHEKTLCFALEMFVLWGCKFEKEVPAKVVDAFKNGMGLKTSTPLVRISYIKCMLTCFNRNTINQATCLVPTLLKSVDRAVAQPAQCLPVTEGLCASCMLLKIIAVSGEKETNFQNLWNVILDMDKQIFVSEKFLSTTGDDGLIHVMHLCEKLLIDHSKILNGKNSPLHRAVLYCVIFGSAKVRRKCLTILKRMVTNSPKAALARALLRELLSFLETVKIQGENNTEMSSHALVECITSLCSAQDLALEDTNENALATTVSLNAEVILPSLIETIATHLNDPRICQVSKDDYFTFLTPEGELYDKSVVPGNETNETMNLKRESKVYSYKEQLEELQLRREIEEKKKKDGKIKPPQYTPKQLEAIKNQKMKEQAIRSRLAMLNTSIINCVSMIRAAAKGNPLQLSLYFKDLLPYILSGLQSPLAAPYLSKLYTDLRSTVFTHQLETLGELIAFVTLRLLKPQCDIDANWEAENLNKAMVRTVSLIHEKTVAKNETQNCFTVPAFCYTFVLLKLSLLSNYARNHDELVHDGLQIISEHARLRATEQNGLKDLFDPQYLPIKQMFELLVEIISSSSGRVQSQAEACLLDVARCASGDPGCTKATMDEIDVLLTGLQNPAVVVRDAALRSLTIILLS</sequence>
<keyword evidence="6" id="KW-1185">Reference proteome</keyword>
<reference evidence="5 6" key="1">
    <citation type="journal article" date="2008" name="Nature">
        <title>The genome of the model beetle and pest Tribolium castaneum.</title>
        <authorList>
            <consortium name="Tribolium Genome Sequencing Consortium"/>
            <person name="Richards S."/>
            <person name="Gibbs R.A."/>
            <person name="Weinstock G.M."/>
            <person name="Brown S.J."/>
            <person name="Denell R."/>
            <person name="Beeman R.W."/>
            <person name="Gibbs R."/>
            <person name="Beeman R.W."/>
            <person name="Brown S.J."/>
            <person name="Bucher G."/>
            <person name="Friedrich M."/>
            <person name="Grimmelikhuijzen C.J."/>
            <person name="Klingler M."/>
            <person name="Lorenzen M."/>
            <person name="Richards S."/>
            <person name="Roth S."/>
            <person name="Schroder R."/>
            <person name="Tautz D."/>
            <person name="Zdobnov E.M."/>
            <person name="Muzny D."/>
            <person name="Gibbs R.A."/>
            <person name="Weinstock G.M."/>
            <person name="Attaway T."/>
            <person name="Bell S."/>
            <person name="Buhay C.J."/>
            <person name="Chandrabose M.N."/>
            <person name="Chavez D."/>
            <person name="Clerk-Blankenburg K.P."/>
            <person name="Cree A."/>
            <person name="Dao M."/>
            <person name="Davis C."/>
            <person name="Chacko J."/>
            <person name="Dinh H."/>
            <person name="Dugan-Rocha S."/>
            <person name="Fowler G."/>
            <person name="Garner T.T."/>
            <person name="Garnes J."/>
            <person name="Gnirke A."/>
            <person name="Hawes A."/>
            <person name="Hernandez J."/>
            <person name="Hines S."/>
            <person name="Holder M."/>
            <person name="Hume J."/>
            <person name="Jhangiani S.N."/>
            <person name="Joshi V."/>
            <person name="Khan Z.M."/>
            <person name="Jackson L."/>
            <person name="Kovar C."/>
            <person name="Kowis A."/>
            <person name="Lee S."/>
            <person name="Lewis L.R."/>
            <person name="Margolis J."/>
            <person name="Morgan M."/>
            <person name="Nazareth L.V."/>
            <person name="Nguyen N."/>
            <person name="Okwuonu G."/>
            <person name="Parker D."/>
            <person name="Richards S."/>
            <person name="Ruiz S.J."/>
            <person name="Santibanez J."/>
            <person name="Savard J."/>
            <person name="Scherer S.E."/>
            <person name="Schneider B."/>
            <person name="Sodergren E."/>
            <person name="Tautz D."/>
            <person name="Vattahil S."/>
            <person name="Villasana D."/>
            <person name="White C.S."/>
            <person name="Wright R."/>
            <person name="Park Y."/>
            <person name="Beeman R.W."/>
            <person name="Lord J."/>
            <person name="Oppert B."/>
            <person name="Lorenzen M."/>
            <person name="Brown S."/>
            <person name="Wang L."/>
            <person name="Savard J."/>
            <person name="Tautz D."/>
            <person name="Richards S."/>
            <person name="Weinstock G."/>
            <person name="Gibbs R.A."/>
            <person name="Liu Y."/>
            <person name="Worley K."/>
            <person name="Weinstock G."/>
            <person name="Elsik C.G."/>
            <person name="Reese J.T."/>
            <person name="Elhaik E."/>
            <person name="Landan G."/>
            <person name="Graur D."/>
            <person name="Arensburger P."/>
            <person name="Atkinson P."/>
            <person name="Beeman R.W."/>
            <person name="Beidler J."/>
            <person name="Brown S.J."/>
            <person name="Demuth J.P."/>
            <person name="Drury D.W."/>
            <person name="Du Y.Z."/>
            <person name="Fujiwara H."/>
            <person name="Lorenzen M."/>
            <person name="Maselli V."/>
            <person name="Osanai M."/>
            <person name="Park Y."/>
            <person name="Robertson H.M."/>
            <person name="Tu Z."/>
            <person name="Wang J.J."/>
            <person name="Wang S."/>
            <person name="Richards S."/>
            <person name="Song H."/>
            <person name="Zhang L."/>
            <person name="Sodergren E."/>
            <person name="Werner D."/>
            <person name="Stanke M."/>
            <person name="Morgenstern B."/>
            <person name="Solovyev V."/>
            <person name="Kosarev P."/>
            <person name="Brown G."/>
            <person name="Chen H.C."/>
            <person name="Ermolaeva O."/>
            <person name="Hlavina W."/>
            <person name="Kapustin Y."/>
            <person name="Kiryutin B."/>
            <person name="Kitts P."/>
            <person name="Maglott D."/>
            <person name="Pruitt K."/>
            <person name="Sapojnikov V."/>
            <person name="Souvorov A."/>
            <person name="Mackey A.J."/>
            <person name="Waterhouse R.M."/>
            <person name="Wyder S."/>
            <person name="Zdobnov E.M."/>
            <person name="Zdobnov E.M."/>
            <person name="Wyder S."/>
            <person name="Kriventseva E.V."/>
            <person name="Kadowaki T."/>
            <person name="Bork P."/>
            <person name="Aranda M."/>
            <person name="Bao R."/>
            <person name="Beermann A."/>
            <person name="Berns N."/>
            <person name="Bolognesi R."/>
            <person name="Bonneton F."/>
            <person name="Bopp D."/>
            <person name="Brown S.J."/>
            <person name="Bucher G."/>
            <person name="Butts T."/>
            <person name="Chaumot A."/>
            <person name="Denell R.E."/>
            <person name="Ferrier D.E."/>
            <person name="Friedrich M."/>
            <person name="Gordon C.M."/>
            <person name="Jindra M."/>
            <person name="Klingler M."/>
            <person name="Lan Q."/>
            <person name="Lattorff H.M."/>
            <person name="Laudet V."/>
            <person name="von Levetsow C."/>
            <person name="Liu Z."/>
            <person name="Lutz R."/>
            <person name="Lynch J.A."/>
            <person name="da Fonseca R.N."/>
            <person name="Posnien N."/>
            <person name="Reuter R."/>
            <person name="Roth S."/>
            <person name="Savard J."/>
            <person name="Schinko J.B."/>
            <person name="Schmitt C."/>
            <person name="Schoppmeier M."/>
            <person name="Schroder R."/>
            <person name="Shippy T.D."/>
            <person name="Simonnet F."/>
            <person name="Marques-Souza H."/>
            <person name="Tautz D."/>
            <person name="Tomoyasu Y."/>
            <person name="Trauner J."/>
            <person name="Van der Zee M."/>
            <person name="Vervoort M."/>
            <person name="Wittkopp N."/>
            <person name="Wimmer E.A."/>
            <person name="Yang X."/>
            <person name="Jones A.K."/>
            <person name="Sattelle D.B."/>
            <person name="Ebert P.R."/>
            <person name="Nelson D."/>
            <person name="Scott J.G."/>
            <person name="Beeman R.W."/>
            <person name="Muthukrishnan S."/>
            <person name="Kramer K.J."/>
            <person name="Arakane Y."/>
            <person name="Beeman R.W."/>
            <person name="Zhu Q."/>
            <person name="Hogenkamp D."/>
            <person name="Dixit R."/>
            <person name="Oppert B."/>
            <person name="Jiang H."/>
            <person name="Zou Z."/>
            <person name="Marshall J."/>
            <person name="Elpidina E."/>
            <person name="Vinokurov K."/>
            <person name="Oppert C."/>
            <person name="Zou Z."/>
            <person name="Evans J."/>
            <person name="Lu Z."/>
            <person name="Zhao P."/>
            <person name="Sumathipala N."/>
            <person name="Altincicek B."/>
            <person name="Vilcinskas A."/>
            <person name="Williams M."/>
            <person name="Hultmark D."/>
            <person name="Hetru C."/>
            <person name="Jiang H."/>
            <person name="Grimmelikhuijzen C.J."/>
            <person name="Hauser F."/>
            <person name="Cazzamali G."/>
            <person name="Williamson M."/>
            <person name="Park Y."/>
            <person name="Li B."/>
            <person name="Tanaka Y."/>
            <person name="Predel R."/>
            <person name="Neupert S."/>
            <person name="Schachtner J."/>
            <person name="Verleyen P."/>
            <person name="Raible F."/>
            <person name="Bork P."/>
            <person name="Friedrich M."/>
            <person name="Walden K.K."/>
            <person name="Robertson H.M."/>
            <person name="Angeli S."/>
            <person name="Foret S."/>
            <person name="Bucher G."/>
            <person name="Schuetz S."/>
            <person name="Maleszka R."/>
            <person name="Wimmer E.A."/>
            <person name="Beeman R.W."/>
            <person name="Lorenzen M."/>
            <person name="Tomoyasu Y."/>
            <person name="Miller S.C."/>
            <person name="Grossmann D."/>
            <person name="Bucher G."/>
        </authorList>
    </citation>
    <scope>NUCLEOTIDE SEQUENCE [LARGE SCALE GENOMIC DNA]</scope>
    <source>
        <strain evidence="5 6">Georgia GA2</strain>
    </source>
</reference>
<dbReference type="InterPro" id="IPR011989">
    <property type="entry name" value="ARM-like"/>
</dbReference>
<keyword evidence="2" id="KW-0677">Repeat</keyword>
<dbReference type="STRING" id="7070.A0A139W9P2"/>
<dbReference type="AlphaFoldDB" id="A0A139W9P2"/>
<feature type="domain" description="Stalled ribosome sensor GCN1-like N-terminal" evidence="4">
    <location>
        <begin position="247"/>
        <end position="337"/>
    </location>
</feature>
<proteinExistence type="inferred from homology"/>
<dbReference type="PANTHER" id="PTHR23346">
    <property type="entry name" value="TRANSLATIONAL ACTIVATOR GCN1-RELATED"/>
    <property type="match status" value="1"/>
</dbReference>
<dbReference type="Pfam" id="PF24993">
    <property type="entry name" value="GNC1_N"/>
    <property type="match status" value="1"/>
</dbReference>
<evidence type="ECO:0000256" key="1">
    <source>
        <dbReference type="ARBA" id="ARBA00007366"/>
    </source>
</evidence>
<evidence type="ECO:0000259" key="4">
    <source>
        <dbReference type="Pfam" id="PF24993"/>
    </source>
</evidence>
<organism evidence="5 6">
    <name type="scientific">Tribolium castaneum</name>
    <name type="common">Red flour beetle</name>
    <dbReference type="NCBI Taxonomy" id="7070"/>
    <lineage>
        <taxon>Eukaryota</taxon>
        <taxon>Metazoa</taxon>
        <taxon>Ecdysozoa</taxon>
        <taxon>Arthropoda</taxon>
        <taxon>Hexapoda</taxon>
        <taxon>Insecta</taxon>
        <taxon>Pterygota</taxon>
        <taxon>Neoptera</taxon>
        <taxon>Endopterygota</taxon>
        <taxon>Coleoptera</taxon>
        <taxon>Polyphaga</taxon>
        <taxon>Cucujiformia</taxon>
        <taxon>Tenebrionidae</taxon>
        <taxon>Tenebrionidae incertae sedis</taxon>
        <taxon>Tribolium</taxon>
    </lineage>
</organism>
<dbReference type="PANTHER" id="PTHR23346:SF7">
    <property type="entry name" value="STALLED RIBOSOME SENSOR GCN1"/>
    <property type="match status" value="1"/>
</dbReference>
<dbReference type="InterPro" id="IPR056810">
    <property type="entry name" value="GNC1-like_N"/>
</dbReference>
<dbReference type="InParanoid" id="A0A139W9P2"/>
<evidence type="ECO:0000256" key="3">
    <source>
        <dbReference type="SAM" id="Coils"/>
    </source>
</evidence>
<gene>
    <name evidence="5" type="primary">AUGUSTUS-3.0.2_31748</name>
    <name evidence="5" type="ORF">TcasGA2_TC031748</name>
</gene>
<name>A0A139W9P2_TRICA</name>
<comment type="similarity">
    <text evidence="1">Belongs to the GCN1 family.</text>
</comment>
<reference evidence="5 6" key="2">
    <citation type="journal article" date="2010" name="Nucleic Acids Res.">
        <title>BeetleBase in 2010: revisions to provide comprehensive genomic information for Tribolium castaneum.</title>
        <authorList>
            <person name="Kim H.S."/>
            <person name="Murphy T."/>
            <person name="Xia J."/>
            <person name="Caragea D."/>
            <person name="Park Y."/>
            <person name="Beeman R.W."/>
            <person name="Lorenzen M.D."/>
            <person name="Butcher S."/>
            <person name="Manak J.R."/>
            <person name="Brown S.J."/>
        </authorList>
    </citation>
    <scope>NUCLEOTIDE SEQUENCE [LARGE SCALE GENOMIC DNA]</scope>
    <source>
        <strain evidence="5 6">Georgia GA2</strain>
    </source>
</reference>